<accession>A0A9D3V293</accession>
<gene>
    <name evidence="1" type="ORF">J1N35_031254</name>
</gene>
<dbReference type="AlphaFoldDB" id="A0A9D3V293"/>
<dbReference type="Proteomes" id="UP000828251">
    <property type="component" value="Unassembled WGS sequence"/>
</dbReference>
<organism evidence="1 2">
    <name type="scientific">Gossypium stocksii</name>
    <dbReference type="NCBI Taxonomy" id="47602"/>
    <lineage>
        <taxon>Eukaryota</taxon>
        <taxon>Viridiplantae</taxon>
        <taxon>Streptophyta</taxon>
        <taxon>Embryophyta</taxon>
        <taxon>Tracheophyta</taxon>
        <taxon>Spermatophyta</taxon>
        <taxon>Magnoliopsida</taxon>
        <taxon>eudicotyledons</taxon>
        <taxon>Gunneridae</taxon>
        <taxon>Pentapetalae</taxon>
        <taxon>rosids</taxon>
        <taxon>malvids</taxon>
        <taxon>Malvales</taxon>
        <taxon>Malvaceae</taxon>
        <taxon>Malvoideae</taxon>
        <taxon>Gossypium</taxon>
    </lineage>
</organism>
<comment type="caution">
    <text evidence="1">The sequence shown here is derived from an EMBL/GenBank/DDBJ whole genome shotgun (WGS) entry which is preliminary data.</text>
</comment>
<sequence length="97" mass="11023">MVNDWNWRLKISVYVTEMFKESRNYTDDDNFSNDHSIMGENRISIEAPGMNPIGPRQNRVDRTRQEGQDSENFLHTIAGVLQRVVGASPQVSSIAAI</sequence>
<evidence type="ECO:0000313" key="2">
    <source>
        <dbReference type="Proteomes" id="UP000828251"/>
    </source>
</evidence>
<protein>
    <submittedName>
        <fullName evidence="1">Uncharacterized protein</fullName>
    </submittedName>
</protein>
<name>A0A9D3V293_9ROSI</name>
<keyword evidence="2" id="KW-1185">Reference proteome</keyword>
<evidence type="ECO:0000313" key="1">
    <source>
        <dbReference type="EMBL" id="KAH1066267.1"/>
    </source>
</evidence>
<dbReference type="EMBL" id="JAIQCV010000009">
    <property type="protein sequence ID" value="KAH1066267.1"/>
    <property type="molecule type" value="Genomic_DNA"/>
</dbReference>
<reference evidence="1 2" key="1">
    <citation type="journal article" date="2021" name="Plant Biotechnol. J.">
        <title>Multi-omics assisted identification of the key and species-specific regulatory components of drought-tolerant mechanisms in Gossypium stocksii.</title>
        <authorList>
            <person name="Yu D."/>
            <person name="Ke L."/>
            <person name="Zhang D."/>
            <person name="Wu Y."/>
            <person name="Sun Y."/>
            <person name="Mei J."/>
            <person name="Sun J."/>
            <person name="Sun Y."/>
        </authorList>
    </citation>
    <scope>NUCLEOTIDE SEQUENCE [LARGE SCALE GENOMIC DNA]</scope>
    <source>
        <strain evidence="2">cv. E1</strain>
        <tissue evidence="1">Leaf</tissue>
    </source>
</reference>
<proteinExistence type="predicted"/>